<feature type="chain" id="PRO_5011491457" description="Lipoprotein" evidence="1">
    <location>
        <begin position="28"/>
        <end position="84"/>
    </location>
</feature>
<protein>
    <recommendedName>
        <fullName evidence="4">Lipoprotein</fullName>
    </recommendedName>
</protein>
<organism evidence="2 3">
    <name type="scientific">Bosea lupini</name>
    <dbReference type="NCBI Taxonomy" id="1036779"/>
    <lineage>
        <taxon>Bacteria</taxon>
        <taxon>Pseudomonadati</taxon>
        <taxon>Pseudomonadota</taxon>
        <taxon>Alphaproteobacteria</taxon>
        <taxon>Hyphomicrobiales</taxon>
        <taxon>Boseaceae</taxon>
        <taxon>Bosea</taxon>
    </lineage>
</organism>
<proteinExistence type="predicted"/>
<dbReference type="RefSeq" id="WP_143079760.1">
    <property type="nucleotide sequence ID" value="NZ_FOAN01000008.1"/>
</dbReference>
<gene>
    <name evidence="2" type="ORF">SAMN04515666_108114</name>
</gene>
<dbReference type="AlphaFoldDB" id="A0A1H7WD54"/>
<dbReference type="STRING" id="1036779.SAMN04515666_108114"/>
<dbReference type="OrthoDB" id="9941030at2"/>
<feature type="signal peptide" evidence="1">
    <location>
        <begin position="1"/>
        <end position="27"/>
    </location>
</feature>
<sequence length="84" mass="8799">MKAASIAGDAAMRVALLAIALLLAACASVSDPTEVEPVEGCRTETRREFQHIGPPGKVPPTLVDREVRVCRPAGTVSTELSASR</sequence>
<dbReference type="EMBL" id="FOAN01000008">
    <property type="protein sequence ID" value="SEM19274.1"/>
    <property type="molecule type" value="Genomic_DNA"/>
</dbReference>
<dbReference type="PROSITE" id="PS51257">
    <property type="entry name" value="PROKAR_LIPOPROTEIN"/>
    <property type="match status" value="1"/>
</dbReference>
<evidence type="ECO:0000256" key="1">
    <source>
        <dbReference type="SAM" id="SignalP"/>
    </source>
</evidence>
<keyword evidence="3" id="KW-1185">Reference proteome</keyword>
<accession>A0A1H7WD54</accession>
<name>A0A1H7WD54_9HYPH</name>
<keyword evidence="1" id="KW-0732">Signal</keyword>
<reference evidence="3" key="1">
    <citation type="submission" date="2016-10" db="EMBL/GenBank/DDBJ databases">
        <authorList>
            <person name="Varghese N."/>
            <person name="Submissions S."/>
        </authorList>
    </citation>
    <scope>NUCLEOTIDE SEQUENCE [LARGE SCALE GENOMIC DNA]</scope>
    <source>
        <strain evidence="3">LMG 26383,CCUG 61248,R- 45681</strain>
    </source>
</reference>
<evidence type="ECO:0008006" key="4">
    <source>
        <dbReference type="Google" id="ProtNLM"/>
    </source>
</evidence>
<evidence type="ECO:0000313" key="2">
    <source>
        <dbReference type="EMBL" id="SEM19274.1"/>
    </source>
</evidence>
<evidence type="ECO:0000313" key="3">
    <source>
        <dbReference type="Proteomes" id="UP000199664"/>
    </source>
</evidence>
<dbReference type="Proteomes" id="UP000199664">
    <property type="component" value="Unassembled WGS sequence"/>
</dbReference>